<dbReference type="EMBL" id="CM023475">
    <property type="protein sequence ID" value="KAH7944949.1"/>
    <property type="molecule type" value="Genomic_DNA"/>
</dbReference>
<accession>A0ACB8CJF0</accession>
<evidence type="ECO:0000313" key="1">
    <source>
        <dbReference type="EMBL" id="KAH7944949.1"/>
    </source>
</evidence>
<dbReference type="Proteomes" id="UP000821865">
    <property type="component" value="Chromosome 6"/>
</dbReference>
<sequence length="612" mass="69529">MNVLRYATQRDNKPAVDFKTKAEVNGNGRLNGFRNFESIDLTWRNLIYKVKKGKARKYLVNNMSGEARSGTLTAIMGPSGAGKTTLLNLLTGFYDKGYKGEVQINGYVRDQALFNKQSCYVMQDDRLLPALTVYEAIFMSVELRMPNMEPKDKAKKVERSIEEWGLEVCRNTRTENLSGGQRKRLAIAQELVNNPPVLFLDEPTSGLDNVSSLMCVQILKRLASMGHTVICSIHAPSAKIFSYFDMLYMVSAGRCIYNGEVNDLLGFLTRHGLQCPQFHNPADYISEVSSGDYGDYRDVLSRECGQHNIYCSRLVIYSLYPQQKAEANRMYSFKVNQFHQFQILLKRCWLSVFRNRVATPLRLVAYVGFALMLVILYYDIGYKASTVTHNATMFFSMCCICVFQTILPAVIVFPVNIAVLMREQRNCWYSLKVFYLANYVTEIPFLVIPNAVLIAIVYYPTGQPRELWRVAGVMLFCVQICAVSQAMGLIVSAVSKLQTAVFLALPIVSPAFFFCGFFVPAHLLTQYARWLTDISYIYYGYNGLLLSVYGYGRPTLECDQFICLYEDPAQFLEFVGAADKKFYVLALALLAYEAICRTIAFILLKIRLARKE</sequence>
<organism evidence="1 2">
    <name type="scientific">Dermacentor silvarum</name>
    <name type="common">Tick</name>
    <dbReference type="NCBI Taxonomy" id="543639"/>
    <lineage>
        <taxon>Eukaryota</taxon>
        <taxon>Metazoa</taxon>
        <taxon>Ecdysozoa</taxon>
        <taxon>Arthropoda</taxon>
        <taxon>Chelicerata</taxon>
        <taxon>Arachnida</taxon>
        <taxon>Acari</taxon>
        <taxon>Parasitiformes</taxon>
        <taxon>Ixodida</taxon>
        <taxon>Ixodoidea</taxon>
        <taxon>Ixodidae</taxon>
        <taxon>Rhipicephalinae</taxon>
        <taxon>Dermacentor</taxon>
    </lineage>
</organism>
<comment type="caution">
    <text evidence="1">The sequence shown here is derived from an EMBL/GenBank/DDBJ whole genome shotgun (WGS) entry which is preliminary data.</text>
</comment>
<name>A0ACB8CJF0_DERSI</name>
<gene>
    <name evidence="1" type="ORF">HPB49_002648</name>
</gene>
<evidence type="ECO:0000313" key="2">
    <source>
        <dbReference type="Proteomes" id="UP000821865"/>
    </source>
</evidence>
<reference evidence="1" key="1">
    <citation type="submission" date="2020-05" db="EMBL/GenBank/DDBJ databases">
        <title>Large-scale comparative analyses of tick genomes elucidate their genetic diversity and vector capacities.</title>
        <authorList>
            <person name="Jia N."/>
            <person name="Wang J."/>
            <person name="Shi W."/>
            <person name="Du L."/>
            <person name="Sun Y."/>
            <person name="Zhan W."/>
            <person name="Jiang J."/>
            <person name="Wang Q."/>
            <person name="Zhang B."/>
            <person name="Ji P."/>
            <person name="Sakyi L.B."/>
            <person name="Cui X."/>
            <person name="Yuan T."/>
            <person name="Jiang B."/>
            <person name="Yang W."/>
            <person name="Lam T.T.-Y."/>
            <person name="Chang Q."/>
            <person name="Ding S."/>
            <person name="Wang X."/>
            <person name="Zhu J."/>
            <person name="Ruan X."/>
            <person name="Zhao L."/>
            <person name="Wei J."/>
            <person name="Que T."/>
            <person name="Du C."/>
            <person name="Cheng J."/>
            <person name="Dai P."/>
            <person name="Han X."/>
            <person name="Huang E."/>
            <person name="Gao Y."/>
            <person name="Liu J."/>
            <person name="Shao H."/>
            <person name="Ye R."/>
            <person name="Li L."/>
            <person name="Wei W."/>
            <person name="Wang X."/>
            <person name="Wang C."/>
            <person name="Yang T."/>
            <person name="Huo Q."/>
            <person name="Li W."/>
            <person name="Guo W."/>
            <person name="Chen H."/>
            <person name="Zhou L."/>
            <person name="Ni X."/>
            <person name="Tian J."/>
            <person name="Zhou Y."/>
            <person name="Sheng Y."/>
            <person name="Liu T."/>
            <person name="Pan Y."/>
            <person name="Xia L."/>
            <person name="Li J."/>
            <person name="Zhao F."/>
            <person name="Cao W."/>
        </authorList>
    </citation>
    <scope>NUCLEOTIDE SEQUENCE</scope>
    <source>
        <strain evidence="1">Dsil-2018</strain>
    </source>
</reference>
<proteinExistence type="predicted"/>
<keyword evidence="2" id="KW-1185">Reference proteome</keyword>
<protein>
    <submittedName>
        <fullName evidence="1">Uncharacterized protein</fullName>
    </submittedName>
</protein>